<dbReference type="AlphaFoldDB" id="A0AAF0YHN7"/>
<evidence type="ECO:0000313" key="2">
    <source>
        <dbReference type="EMBL" id="WOO85817.1"/>
    </source>
</evidence>
<feature type="region of interest" description="Disordered" evidence="1">
    <location>
        <begin position="26"/>
        <end position="68"/>
    </location>
</feature>
<proteinExistence type="predicted"/>
<feature type="compositionally biased region" description="Basic and acidic residues" evidence="1">
    <location>
        <begin position="30"/>
        <end position="41"/>
    </location>
</feature>
<gene>
    <name evidence="2" type="ORF">LOC62_07G009303</name>
</gene>
<evidence type="ECO:0000313" key="3">
    <source>
        <dbReference type="Proteomes" id="UP000827549"/>
    </source>
</evidence>
<reference evidence="2" key="1">
    <citation type="submission" date="2023-10" db="EMBL/GenBank/DDBJ databases">
        <authorList>
            <person name="Noh H."/>
        </authorList>
    </citation>
    <scope>NUCLEOTIDE SEQUENCE</scope>
    <source>
        <strain evidence="2">DUCC4014</strain>
    </source>
</reference>
<dbReference type="Proteomes" id="UP000827549">
    <property type="component" value="Chromosome 7"/>
</dbReference>
<dbReference type="RefSeq" id="XP_062631843.1">
    <property type="nucleotide sequence ID" value="XM_062775859.1"/>
</dbReference>
<feature type="compositionally biased region" description="Gly residues" evidence="1">
    <location>
        <begin position="42"/>
        <end position="66"/>
    </location>
</feature>
<protein>
    <submittedName>
        <fullName evidence="2">Uncharacterized protein</fullName>
    </submittedName>
</protein>
<dbReference type="EMBL" id="CP086720">
    <property type="protein sequence ID" value="WOO85817.1"/>
    <property type="molecule type" value="Genomic_DNA"/>
</dbReference>
<organism evidence="2 3">
    <name type="scientific">Vanrija pseudolonga</name>
    <dbReference type="NCBI Taxonomy" id="143232"/>
    <lineage>
        <taxon>Eukaryota</taxon>
        <taxon>Fungi</taxon>
        <taxon>Dikarya</taxon>
        <taxon>Basidiomycota</taxon>
        <taxon>Agaricomycotina</taxon>
        <taxon>Tremellomycetes</taxon>
        <taxon>Trichosporonales</taxon>
        <taxon>Trichosporonaceae</taxon>
        <taxon>Vanrija</taxon>
    </lineage>
</organism>
<evidence type="ECO:0000256" key="1">
    <source>
        <dbReference type="SAM" id="MobiDB-lite"/>
    </source>
</evidence>
<sequence>MCTWRTRKRFGIPTRIRIADCLDPRCPYSDFKDERRGRGPDRGGNGSRGGGRGGRGGRGGGKGGGHLNLAGVKYWLGFRSRR</sequence>
<accession>A0AAF0YHN7</accession>
<keyword evidence="3" id="KW-1185">Reference proteome</keyword>
<dbReference type="GeneID" id="87812466"/>
<name>A0AAF0YHN7_9TREE</name>